<keyword evidence="2" id="KW-1185">Reference proteome</keyword>
<name>A0A4C1UAJ9_EUMVA</name>
<organism evidence="1 2">
    <name type="scientific">Eumeta variegata</name>
    <name type="common">Bagworm moth</name>
    <name type="synonym">Eumeta japonica</name>
    <dbReference type="NCBI Taxonomy" id="151549"/>
    <lineage>
        <taxon>Eukaryota</taxon>
        <taxon>Metazoa</taxon>
        <taxon>Ecdysozoa</taxon>
        <taxon>Arthropoda</taxon>
        <taxon>Hexapoda</taxon>
        <taxon>Insecta</taxon>
        <taxon>Pterygota</taxon>
        <taxon>Neoptera</taxon>
        <taxon>Endopterygota</taxon>
        <taxon>Lepidoptera</taxon>
        <taxon>Glossata</taxon>
        <taxon>Ditrysia</taxon>
        <taxon>Tineoidea</taxon>
        <taxon>Psychidae</taxon>
        <taxon>Oiketicinae</taxon>
        <taxon>Eumeta</taxon>
    </lineage>
</organism>
<dbReference type="Proteomes" id="UP000299102">
    <property type="component" value="Unassembled WGS sequence"/>
</dbReference>
<evidence type="ECO:0000313" key="1">
    <source>
        <dbReference type="EMBL" id="GBP22916.1"/>
    </source>
</evidence>
<evidence type="ECO:0000313" key="2">
    <source>
        <dbReference type="Proteomes" id="UP000299102"/>
    </source>
</evidence>
<gene>
    <name evidence="1" type="ORF">EVAR_95316_1</name>
</gene>
<proteinExistence type="predicted"/>
<comment type="caution">
    <text evidence="1">The sequence shown here is derived from an EMBL/GenBank/DDBJ whole genome shotgun (WGS) entry which is preliminary data.</text>
</comment>
<dbReference type="STRING" id="151549.A0A4C1UAJ9"/>
<dbReference type="OrthoDB" id="425681at2759"/>
<protein>
    <submittedName>
        <fullName evidence="1">Uncharacterized protein</fullName>
    </submittedName>
</protein>
<accession>A0A4C1UAJ9</accession>
<sequence>MKGVSRQARLADHNGALIPMLMYGSERWVRQKKNENRVNAVEMRSLRDMCGVSRKDICRDSDVRERSDLKEDVGPRVERSMLRWFDHLEMPNESKLTTNL</sequence>
<dbReference type="EMBL" id="BGZK01000145">
    <property type="protein sequence ID" value="GBP22916.1"/>
    <property type="molecule type" value="Genomic_DNA"/>
</dbReference>
<dbReference type="AlphaFoldDB" id="A0A4C1UAJ9"/>
<reference evidence="1 2" key="1">
    <citation type="journal article" date="2019" name="Commun. Biol.">
        <title>The bagworm genome reveals a unique fibroin gene that provides high tensile strength.</title>
        <authorList>
            <person name="Kono N."/>
            <person name="Nakamura H."/>
            <person name="Ohtoshi R."/>
            <person name="Tomita M."/>
            <person name="Numata K."/>
            <person name="Arakawa K."/>
        </authorList>
    </citation>
    <scope>NUCLEOTIDE SEQUENCE [LARGE SCALE GENOMIC DNA]</scope>
</reference>